<evidence type="ECO:0000313" key="3">
    <source>
        <dbReference type="EMBL" id="GEU38394.1"/>
    </source>
</evidence>
<feature type="coiled-coil region" evidence="1">
    <location>
        <begin position="306"/>
        <end position="333"/>
    </location>
</feature>
<name>A0A6L2JS20_TANCI</name>
<reference evidence="3" key="1">
    <citation type="journal article" date="2019" name="Sci. Rep.">
        <title>Draft genome of Tanacetum cinerariifolium, the natural source of mosquito coil.</title>
        <authorList>
            <person name="Yamashiro T."/>
            <person name="Shiraishi A."/>
            <person name="Satake H."/>
            <person name="Nakayama K."/>
        </authorList>
    </citation>
    <scope>NUCLEOTIDE SEQUENCE</scope>
</reference>
<organism evidence="3">
    <name type="scientific">Tanacetum cinerariifolium</name>
    <name type="common">Dalmatian daisy</name>
    <name type="synonym">Chrysanthemum cinerariifolium</name>
    <dbReference type="NCBI Taxonomy" id="118510"/>
    <lineage>
        <taxon>Eukaryota</taxon>
        <taxon>Viridiplantae</taxon>
        <taxon>Streptophyta</taxon>
        <taxon>Embryophyta</taxon>
        <taxon>Tracheophyta</taxon>
        <taxon>Spermatophyta</taxon>
        <taxon>Magnoliopsida</taxon>
        <taxon>eudicotyledons</taxon>
        <taxon>Gunneridae</taxon>
        <taxon>Pentapetalae</taxon>
        <taxon>asterids</taxon>
        <taxon>campanulids</taxon>
        <taxon>Asterales</taxon>
        <taxon>Asteraceae</taxon>
        <taxon>Asteroideae</taxon>
        <taxon>Anthemideae</taxon>
        <taxon>Anthemidinae</taxon>
        <taxon>Tanacetum</taxon>
    </lineage>
</organism>
<keyword evidence="1" id="KW-0175">Coiled coil</keyword>
<dbReference type="AlphaFoldDB" id="A0A6L2JS20"/>
<dbReference type="EMBL" id="BKCJ010001047">
    <property type="protein sequence ID" value="GEU38394.1"/>
    <property type="molecule type" value="Genomic_DNA"/>
</dbReference>
<evidence type="ECO:0000256" key="1">
    <source>
        <dbReference type="SAM" id="Coils"/>
    </source>
</evidence>
<accession>A0A6L2JS20</accession>
<feature type="region of interest" description="Disordered" evidence="2">
    <location>
        <begin position="98"/>
        <end position="126"/>
    </location>
</feature>
<comment type="caution">
    <text evidence="3">The sequence shown here is derived from an EMBL/GenBank/DDBJ whole genome shotgun (WGS) entry which is preliminary data.</text>
</comment>
<evidence type="ECO:0000256" key="2">
    <source>
        <dbReference type="SAM" id="MobiDB-lite"/>
    </source>
</evidence>
<protein>
    <submittedName>
        <fullName evidence="3">Uncharacterized protein</fullName>
    </submittedName>
</protein>
<proteinExistence type="predicted"/>
<sequence length="518" mass="60063">MASAIICLAANQKFNFSKYIFDNIVKYLDGGVKFLMYLRFVQVFLNNQVEGMDRHSVFFVIFSHTKKVFAIMKREGKDFSRKVTPLFATIMKKQELRRKQRKEIDVPLPSSKIPTEKATTSNDPLPSAKTAQAKEIVCLKMKVKTLELKRKSRTSGLKRLRKGRMNEEDMFGVNDLNGDEVIIDVTVGENVELSTKVAKKEDELTLAQTLIVIKAAKHKAITTAATTVTVVGTRTKGKRIVIKDQIMIDEEFAKNLEAQIQAELEKEERLVRLKEEETNIALMLFNNTMKWIEAFVPMDTELVKSNEKAAKDNEKAAEDSEKAEEELKRCLEIIPEDDDDVIIKATPLSSKSLTIFDYKIYKEGKKSYSKIIRADGNYQSYLAFGKLFKNINREDLEVLWSIVKARFKKIKPIDDMDNLLFQTLKNMFKHHVEDNILKYQQGSVKVLHWKLFDSCGVHCITTKNIVYYLLVEKMYLFTRNFLHQMWNDVRLQVDYEVEMAYNLHRLIRKQINEGYEAK</sequence>
<gene>
    <name evidence="3" type="ORF">Tci_010372</name>
</gene>